<dbReference type="Proteomes" id="UP000034653">
    <property type="component" value="Unassembled WGS sequence"/>
</dbReference>
<dbReference type="InterPro" id="IPR021416">
    <property type="entry name" value="DUF3048_N"/>
</dbReference>
<dbReference type="Pfam" id="PF11258">
    <property type="entry name" value="DUF3048"/>
    <property type="match status" value="1"/>
</dbReference>
<feature type="non-terminal residue" evidence="2">
    <location>
        <position position="128"/>
    </location>
</feature>
<evidence type="ECO:0000259" key="1">
    <source>
        <dbReference type="Pfam" id="PF11258"/>
    </source>
</evidence>
<gene>
    <name evidence="2" type="ORF">UX19_C0002G0073</name>
</gene>
<evidence type="ECO:0000313" key="3">
    <source>
        <dbReference type="Proteomes" id="UP000034653"/>
    </source>
</evidence>
<proteinExistence type="predicted"/>
<dbReference type="Gene3D" id="3.50.90.10">
    <property type="entry name" value="YerB-like"/>
    <property type="match status" value="1"/>
</dbReference>
<name>A0A0G1MVM9_9BACT</name>
<comment type="caution">
    <text evidence="2">The sequence shown here is derived from an EMBL/GenBank/DDBJ whole genome shotgun (WGS) entry which is preliminary data.</text>
</comment>
<feature type="domain" description="DUF3048" evidence="1">
    <location>
        <begin position="87"/>
        <end position="128"/>
    </location>
</feature>
<dbReference type="AlphaFoldDB" id="A0A0G1MVM9"/>
<dbReference type="SUPFAM" id="SSF159774">
    <property type="entry name" value="YerB-like"/>
    <property type="match status" value="1"/>
</dbReference>
<dbReference type="EMBL" id="LCLG01000002">
    <property type="protein sequence ID" value="KKU12366.1"/>
    <property type="molecule type" value="Genomic_DNA"/>
</dbReference>
<organism evidence="2 3">
    <name type="scientific">Candidatus Woesebacteria bacterium GW2011_GWA1_45_8</name>
    <dbReference type="NCBI Taxonomy" id="1618559"/>
    <lineage>
        <taxon>Bacteria</taxon>
        <taxon>Candidatus Woeseibacteriota</taxon>
    </lineage>
</organism>
<accession>A0A0G1MVM9</accession>
<protein>
    <recommendedName>
        <fullName evidence="1">DUF3048 domain-containing protein</fullName>
    </recommendedName>
</protein>
<evidence type="ECO:0000313" key="2">
    <source>
        <dbReference type="EMBL" id="KKU12366.1"/>
    </source>
</evidence>
<dbReference type="InterPro" id="IPR023158">
    <property type="entry name" value="YerB-like_sf"/>
</dbReference>
<reference evidence="2 3" key="1">
    <citation type="journal article" date="2015" name="Nature">
        <title>rRNA introns, odd ribosomes, and small enigmatic genomes across a large radiation of phyla.</title>
        <authorList>
            <person name="Brown C.T."/>
            <person name="Hug L.A."/>
            <person name="Thomas B.C."/>
            <person name="Sharon I."/>
            <person name="Castelle C.J."/>
            <person name="Singh A."/>
            <person name="Wilkins M.J."/>
            <person name="Williams K.H."/>
            <person name="Banfield J.F."/>
        </authorList>
    </citation>
    <scope>NUCLEOTIDE SEQUENCE [LARGE SCALE GENOMIC DNA]</scope>
</reference>
<sequence>MSGFKESISKLIFGKKFMVVVSFLGLYLLSAGVSMAVFSFLAKEPSFDGGLGDGLAGSRGRIADLPKTEECPINGGMFSKVEREIWESRRPITAMLENHADSRPASGLSKADVIYEAVAEGGITRFLA</sequence>